<dbReference type="AlphaFoldDB" id="A0A4R6T8J4"/>
<sequence length="267" mass="30207">MLYLEQKFNTLMVTTHLILLKKWGVAIILIFSFFFNLKETKAQQFNTDNYLTMSHGTTTVTMTAGGRNSGAILSFALIPNWEFFVQTSLFWENEKELVPQHFNLQGYAKYMFWVNKENDGGGAVFLGFGRSPGYWDETEFLQSHRSIWTAVPITFVLFNKTISWDLMPGALLDWSNTDINEAALGFTYSTRIAVYKIIPKSAIVGEVYGTAGSAYSKPEYKIGFRWEPNNTIVPAISYGRAFDGSSGARLEIGVTIFTPQYLKKPVN</sequence>
<proteinExistence type="predicted"/>
<gene>
    <name evidence="2" type="ORF">DFQ04_0853</name>
</gene>
<keyword evidence="1" id="KW-0812">Transmembrane</keyword>
<evidence type="ECO:0000256" key="1">
    <source>
        <dbReference type="SAM" id="Phobius"/>
    </source>
</evidence>
<name>A0A4R6T8J4_9BACT</name>
<dbReference type="Proteomes" id="UP000294535">
    <property type="component" value="Unassembled WGS sequence"/>
</dbReference>
<accession>A0A4R6T8J4</accession>
<evidence type="ECO:0000313" key="2">
    <source>
        <dbReference type="EMBL" id="TDQ19036.1"/>
    </source>
</evidence>
<organism evidence="2 3">
    <name type="scientific">Algoriphagus boseongensis</name>
    <dbReference type="NCBI Taxonomy" id="1442587"/>
    <lineage>
        <taxon>Bacteria</taxon>
        <taxon>Pseudomonadati</taxon>
        <taxon>Bacteroidota</taxon>
        <taxon>Cytophagia</taxon>
        <taxon>Cytophagales</taxon>
        <taxon>Cyclobacteriaceae</taxon>
        <taxon>Algoriphagus</taxon>
    </lineage>
</organism>
<feature type="transmembrane region" description="Helical" evidence="1">
    <location>
        <begin position="20"/>
        <end position="37"/>
    </location>
</feature>
<dbReference type="EMBL" id="SNYF01000005">
    <property type="protein sequence ID" value="TDQ19036.1"/>
    <property type="molecule type" value="Genomic_DNA"/>
</dbReference>
<protein>
    <submittedName>
        <fullName evidence="2">Uncharacterized protein</fullName>
    </submittedName>
</protein>
<reference evidence="2 3" key="1">
    <citation type="submission" date="2019-03" db="EMBL/GenBank/DDBJ databases">
        <title>Genomic Encyclopedia of Type Strains, Phase III (KMG-III): the genomes of soil and plant-associated and newly described type strains.</title>
        <authorList>
            <person name="Whitman W."/>
        </authorList>
    </citation>
    <scope>NUCLEOTIDE SEQUENCE [LARGE SCALE GENOMIC DNA]</scope>
    <source>
        <strain evidence="2 3">CECT 8446</strain>
    </source>
</reference>
<keyword evidence="1" id="KW-1133">Transmembrane helix</keyword>
<keyword evidence="1" id="KW-0472">Membrane</keyword>
<evidence type="ECO:0000313" key="3">
    <source>
        <dbReference type="Proteomes" id="UP000294535"/>
    </source>
</evidence>
<keyword evidence="3" id="KW-1185">Reference proteome</keyword>
<comment type="caution">
    <text evidence="2">The sequence shown here is derived from an EMBL/GenBank/DDBJ whole genome shotgun (WGS) entry which is preliminary data.</text>
</comment>